<evidence type="ECO:0000313" key="6">
    <source>
        <dbReference type="EMBL" id="QUH27641.1"/>
    </source>
</evidence>
<name>A0A8J8SAU0_9FIRM</name>
<dbReference type="PANTHER" id="PTHR43335:SF4">
    <property type="entry name" value="ABC TRANSPORTER, ATP-BINDING PROTEIN"/>
    <property type="match status" value="1"/>
</dbReference>
<proteinExistence type="inferred from homology"/>
<dbReference type="EMBL" id="CP058561">
    <property type="protein sequence ID" value="QUH27641.1"/>
    <property type="molecule type" value="Genomic_DNA"/>
</dbReference>
<gene>
    <name evidence="6" type="ORF">HYG85_01410</name>
</gene>
<evidence type="ECO:0000313" key="7">
    <source>
        <dbReference type="Proteomes" id="UP000677305"/>
    </source>
</evidence>
<keyword evidence="3" id="KW-0547">Nucleotide-binding</keyword>
<dbReference type="Proteomes" id="UP000677305">
    <property type="component" value="Chromosome"/>
</dbReference>
<reference evidence="6 7" key="1">
    <citation type="submission" date="2020-07" db="EMBL/GenBank/DDBJ databases">
        <title>Vallitalea guaymasensis genome.</title>
        <authorList>
            <person name="Postec A."/>
        </authorList>
    </citation>
    <scope>NUCLEOTIDE SEQUENCE [LARGE SCALE GENOMIC DNA]</scope>
    <source>
        <strain evidence="6 7">Ra1766G1</strain>
    </source>
</reference>
<evidence type="ECO:0000259" key="5">
    <source>
        <dbReference type="PROSITE" id="PS50893"/>
    </source>
</evidence>
<evidence type="ECO:0000256" key="2">
    <source>
        <dbReference type="ARBA" id="ARBA00022448"/>
    </source>
</evidence>
<organism evidence="6 7">
    <name type="scientific">Vallitalea guaymasensis</name>
    <dbReference type="NCBI Taxonomy" id="1185412"/>
    <lineage>
        <taxon>Bacteria</taxon>
        <taxon>Bacillati</taxon>
        <taxon>Bacillota</taxon>
        <taxon>Clostridia</taxon>
        <taxon>Lachnospirales</taxon>
        <taxon>Vallitaleaceae</taxon>
        <taxon>Vallitalea</taxon>
    </lineage>
</organism>
<dbReference type="GO" id="GO:0016887">
    <property type="term" value="F:ATP hydrolysis activity"/>
    <property type="evidence" value="ECO:0007669"/>
    <property type="project" value="InterPro"/>
</dbReference>
<dbReference type="SUPFAM" id="SSF52540">
    <property type="entry name" value="P-loop containing nucleoside triphosphate hydrolases"/>
    <property type="match status" value="1"/>
</dbReference>
<keyword evidence="7" id="KW-1185">Reference proteome</keyword>
<evidence type="ECO:0000256" key="1">
    <source>
        <dbReference type="ARBA" id="ARBA00005417"/>
    </source>
</evidence>
<dbReference type="AlphaFoldDB" id="A0A8J8SAU0"/>
<dbReference type="InterPro" id="IPR017871">
    <property type="entry name" value="ABC_transporter-like_CS"/>
</dbReference>
<keyword evidence="4 6" id="KW-0067">ATP-binding</keyword>
<dbReference type="InterPro" id="IPR003593">
    <property type="entry name" value="AAA+_ATPase"/>
</dbReference>
<keyword evidence="2" id="KW-0813">Transport</keyword>
<sequence length="296" mass="33681">MIEVKNLTQIYKSGKGVFDLNFTIKEGEVFGYIGPNGAGKTTTIRNLLGFANPTKGSAVINGINCRKEAAKLQNTIGYLPGEITFFENMKGMEFLRFMCEMRHTKDLSRRDELIELFELDTKGKIKKMSKGMKQKLGIVTAFMHDPSIYILDEPTSGLDPLMQNLFMNLLDREKERGKTIMMSSHIFEEVQRVCDRAGIIKDGRIVAVEDVQSLNAMKQETFIIRLSNKNDVSKLMNNKLDVKKITDKKVKITVNNNYKEFFKILSDCSVIGLEAEQQSLENVFMKYYGKDGVTHE</sequence>
<dbReference type="Pfam" id="PF00005">
    <property type="entry name" value="ABC_tran"/>
    <property type="match status" value="1"/>
</dbReference>
<evidence type="ECO:0000256" key="3">
    <source>
        <dbReference type="ARBA" id="ARBA00022741"/>
    </source>
</evidence>
<feature type="domain" description="ABC transporter" evidence="5">
    <location>
        <begin position="2"/>
        <end position="227"/>
    </location>
</feature>
<dbReference type="InterPro" id="IPR027417">
    <property type="entry name" value="P-loop_NTPase"/>
</dbReference>
<protein>
    <submittedName>
        <fullName evidence="6">ABC transporter ATP-binding protein</fullName>
    </submittedName>
</protein>
<dbReference type="Gene3D" id="3.40.50.300">
    <property type="entry name" value="P-loop containing nucleotide triphosphate hydrolases"/>
    <property type="match status" value="1"/>
</dbReference>
<dbReference type="PANTHER" id="PTHR43335">
    <property type="entry name" value="ABC TRANSPORTER, ATP-BINDING PROTEIN"/>
    <property type="match status" value="1"/>
</dbReference>
<dbReference type="SMART" id="SM00382">
    <property type="entry name" value="AAA"/>
    <property type="match status" value="1"/>
</dbReference>
<dbReference type="RefSeq" id="WP_212691968.1">
    <property type="nucleotide sequence ID" value="NZ_CP058561.1"/>
</dbReference>
<dbReference type="InterPro" id="IPR003439">
    <property type="entry name" value="ABC_transporter-like_ATP-bd"/>
</dbReference>
<evidence type="ECO:0000256" key="4">
    <source>
        <dbReference type="ARBA" id="ARBA00022840"/>
    </source>
</evidence>
<accession>A0A8J8SAU0</accession>
<comment type="similarity">
    <text evidence="1">Belongs to the ABC transporter superfamily.</text>
</comment>
<dbReference type="PROSITE" id="PS50893">
    <property type="entry name" value="ABC_TRANSPORTER_2"/>
    <property type="match status" value="1"/>
</dbReference>
<dbReference type="CDD" id="cd03230">
    <property type="entry name" value="ABC_DR_subfamily_A"/>
    <property type="match status" value="1"/>
</dbReference>
<dbReference type="GO" id="GO:0005524">
    <property type="term" value="F:ATP binding"/>
    <property type="evidence" value="ECO:0007669"/>
    <property type="project" value="UniProtKB-KW"/>
</dbReference>
<dbReference type="KEGG" id="vgu:HYG85_01410"/>
<dbReference type="PROSITE" id="PS00211">
    <property type="entry name" value="ABC_TRANSPORTER_1"/>
    <property type="match status" value="1"/>
</dbReference>